<feature type="coiled-coil region" evidence="6">
    <location>
        <begin position="562"/>
        <end position="609"/>
    </location>
</feature>
<accession>A0A165HA59</accession>
<evidence type="ECO:0000256" key="4">
    <source>
        <dbReference type="ARBA" id="ARBA00022786"/>
    </source>
</evidence>
<dbReference type="GO" id="GO:0070979">
    <property type="term" value="P:protein K11-linked ubiquitination"/>
    <property type="evidence" value="ECO:0007669"/>
    <property type="project" value="TreeGrafter"/>
</dbReference>
<dbReference type="InterPro" id="IPR024977">
    <property type="entry name" value="Apc4-like_WD40_dom"/>
</dbReference>
<feature type="domain" description="Anaphase-promoting complex subunit 4 long" evidence="8">
    <location>
        <begin position="291"/>
        <end position="483"/>
    </location>
</feature>
<name>A0A165HA59_EXIGL</name>
<keyword evidence="6" id="KW-0175">Coiled coil</keyword>
<dbReference type="SUPFAM" id="SSF69322">
    <property type="entry name" value="Tricorn protease domain 2"/>
    <property type="match status" value="1"/>
</dbReference>
<dbReference type="GO" id="GO:0005680">
    <property type="term" value="C:anaphase-promoting complex"/>
    <property type="evidence" value="ECO:0007669"/>
    <property type="project" value="InterPro"/>
</dbReference>
<evidence type="ECO:0000313" key="9">
    <source>
        <dbReference type="EMBL" id="KZV91666.1"/>
    </source>
</evidence>
<evidence type="ECO:0000256" key="5">
    <source>
        <dbReference type="ARBA" id="ARBA00023306"/>
    </source>
</evidence>
<evidence type="ECO:0000313" key="10">
    <source>
        <dbReference type="Proteomes" id="UP000077266"/>
    </source>
</evidence>
<organism evidence="9 10">
    <name type="scientific">Exidia glandulosa HHB12029</name>
    <dbReference type="NCBI Taxonomy" id="1314781"/>
    <lineage>
        <taxon>Eukaryota</taxon>
        <taxon>Fungi</taxon>
        <taxon>Dikarya</taxon>
        <taxon>Basidiomycota</taxon>
        <taxon>Agaricomycotina</taxon>
        <taxon>Agaricomycetes</taxon>
        <taxon>Auriculariales</taxon>
        <taxon>Exidiaceae</taxon>
        <taxon>Exidia</taxon>
    </lineage>
</organism>
<keyword evidence="3" id="KW-0498">Mitosis</keyword>
<proteinExistence type="predicted"/>
<evidence type="ECO:0000259" key="7">
    <source>
        <dbReference type="Pfam" id="PF12894"/>
    </source>
</evidence>
<gene>
    <name evidence="9" type="ORF">EXIGLDRAFT_836955</name>
</gene>
<keyword evidence="10" id="KW-1185">Reference proteome</keyword>
<keyword evidence="2" id="KW-0132">Cell division</keyword>
<dbReference type="AlphaFoldDB" id="A0A165HA59"/>
<dbReference type="STRING" id="1314781.A0A165HA59"/>
<sequence>MASLATTDFVPLATTKIPNARLLPGACSPDKDLFLLVTRAQNKDRLALWKIKGAKKWEVEVCNELPEPESIAAIAWSPDGLTILVAHHPPRLSLHSIQDGQELQSIPLRVDNSNLTGVWWLKNTPQPVPEVWKREELIPGSALSTLQNLPLLDPFKDYYQPSNEGFSFGGQATRKRTPSLPPVIASWPTLSRNLVQSSIAPSEFTPQDQQDDDENLDRDSLVLAADASGTLHCFLDGVFPLGTLFLGTPCTVASLYTRTPNPSRFLLHAQRGEGGGTNARPLPVHLATPRRDVAQASSAARDLVWYTMRVLREMRETWVGTGTGNAEGVAGLGKRWMAGLEGRIKAHTSQPPHPILDLTTLLTTGRISDGLHDMLTGAEKMSGPDRPVPLSKWETSMNDALVKLRDYAERRVYPACQRLLVVLQDVRGWSQLPHQYGSFEIDGSAVNEAIVRVRRACELSVWLASVTRDELERFRNFIAWLKTGASPFSADASRTDLHCVVETMNASSETTTVYAIKHDVLEVNEYIAHGLMGSVIDAWFTGGEKGKIPQVSPSARRVPPVVKNLSSVLEEAKIALKDLQSRKKQPTDYMNVGQEIESLDRNLEALMNDVAERCRDIFAKAAGAATRAATLPEGVLAATHAMQASLPQVTMCDRVRETDGLHYAAVYNVSSRKLFIQRLSEERLETAVLDVVVESGPADIVAMDFFDDETLAVALRPANANRIYLALVDYTSVDYAFLPPADAREHYIVVAQDLDGVPLPIRQSRELHMRVPHGEGEVQIAVNGRVGRRVGCVYASATGDLETFDLEGEEEGEDEDMQDVSY</sequence>
<evidence type="ECO:0000259" key="8">
    <source>
        <dbReference type="Pfam" id="PF12896"/>
    </source>
</evidence>
<dbReference type="GO" id="GO:0034399">
    <property type="term" value="C:nuclear periphery"/>
    <property type="evidence" value="ECO:0007669"/>
    <property type="project" value="TreeGrafter"/>
</dbReference>
<keyword evidence="5" id="KW-0131">Cell cycle</keyword>
<evidence type="ECO:0000256" key="2">
    <source>
        <dbReference type="ARBA" id="ARBA00022618"/>
    </source>
</evidence>
<dbReference type="EMBL" id="KV426023">
    <property type="protein sequence ID" value="KZV91666.1"/>
    <property type="molecule type" value="Genomic_DNA"/>
</dbReference>
<dbReference type="InParanoid" id="A0A165HA59"/>
<evidence type="ECO:0000256" key="1">
    <source>
        <dbReference type="ARBA" id="ARBA00016067"/>
    </source>
</evidence>
<evidence type="ECO:0000256" key="3">
    <source>
        <dbReference type="ARBA" id="ARBA00022776"/>
    </source>
</evidence>
<evidence type="ECO:0000256" key="6">
    <source>
        <dbReference type="SAM" id="Coils"/>
    </source>
</evidence>
<dbReference type="PANTHER" id="PTHR13260:SF0">
    <property type="entry name" value="ANAPHASE-PROMOTING COMPLEX SUBUNIT 4"/>
    <property type="match status" value="1"/>
</dbReference>
<keyword evidence="4" id="KW-0833">Ubl conjugation pathway</keyword>
<dbReference type="Proteomes" id="UP000077266">
    <property type="component" value="Unassembled WGS sequence"/>
</dbReference>
<protein>
    <recommendedName>
        <fullName evidence="1">Anaphase-promoting complex subunit 4</fullName>
    </recommendedName>
</protein>
<dbReference type="GO" id="GO:0031145">
    <property type="term" value="P:anaphase-promoting complex-dependent catabolic process"/>
    <property type="evidence" value="ECO:0007669"/>
    <property type="project" value="InterPro"/>
</dbReference>
<dbReference type="InterPro" id="IPR024790">
    <property type="entry name" value="APC4_long_dom"/>
</dbReference>
<reference evidence="9 10" key="1">
    <citation type="journal article" date="2016" name="Mol. Biol. Evol.">
        <title>Comparative Genomics of Early-Diverging Mushroom-Forming Fungi Provides Insights into the Origins of Lignocellulose Decay Capabilities.</title>
        <authorList>
            <person name="Nagy L.G."/>
            <person name="Riley R."/>
            <person name="Tritt A."/>
            <person name="Adam C."/>
            <person name="Daum C."/>
            <person name="Floudas D."/>
            <person name="Sun H."/>
            <person name="Yadav J.S."/>
            <person name="Pangilinan J."/>
            <person name="Larsson K.H."/>
            <person name="Matsuura K."/>
            <person name="Barry K."/>
            <person name="Labutti K."/>
            <person name="Kuo R."/>
            <person name="Ohm R.A."/>
            <person name="Bhattacharya S.S."/>
            <person name="Shirouzu T."/>
            <person name="Yoshinaga Y."/>
            <person name="Martin F.M."/>
            <person name="Grigoriev I.V."/>
            <person name="Hibbett D.S."/>
        </authorList>
    </citation>
    <scope>NUCLEOTIDE SEQUENCE [LARGE SCALE GENOMIC DNA]</scope>
    <source>
        <strain evidence="9 10">HHB12029</strain>
    </source>
</reference>
<dbReference type="GO" id="GO:0051301">
    <property type="term" value="P:cell division"/>
    <property type="evidence" value="ECO:0007669"/>
    <property type="project" value="UniProtKB-KW"/>
</dbReference>
<dbReference type="InterPro" id="IPR024789">
    <property type="entry name" value="APC4"/>
</dbReference>
<dbReference type="OrthoDB" id="10259843at2759"/>
<feature type="domain" description="Anaphase-promoting complex subunit 4-like WD40" evidence="7">
    <location>
        <begin position="28"/>
        <end position="112"/>
    </location>
</feature>
<dbReference type="PANTHER" id="PTHR13260">
    <property type="entry name" value="ANAPHASE PROMOTING COMPLEX SUBUNIT 4 APC4"/>
    <property type="match status" value="1"/>
</dbReference>
<dbReference type="Pfam" id="PF12894">
    <property type="entry name" value="ANAPC4_WD40"/>
    <property type="match status" value="1"/>
</dbReference>
<dbReference type="Pfam" id="PF12896">
    <property type="entry name" value="ANAPC4"/>
    <property type="match status" value="1"/>
</dbReference>